<proteinExistence type="predicted"/>
<gene>
    <name evidence="1" type="ORF">HYG79_02950</name>
</gene>
<dbReference type="EMBL" id="CP058595">
    <property type="protein sequence ID" value="QLG44344.1"/>
    <property type="molecule type" value="Genomic_DNA"/>
</dbReference>
<dbReference type="Proteomes" id="UP000509302">
    <property type="component" value="Chromosome"/>
</dbReference>
<protein>
    <submittedName>
        <fullName evidence="1">DKNYY domain-containing protein</fullName>
    </submittedName>
</protein>
<accession>A0A7H9ALU3</accession>
<name>A0A7H9ALU3_9FLAO</name>
<keyword evidence="2" id="KW-1185">Reference proteome</keyword>
<dbReference type="InterPro" id="IPR027375">
    <property type="entry name" value="DKNYY"/>
</dbReference>
<dbReference type="RefSeq" id="WP_179240679.1">
    <property type="nucleotide sequence ID" value="NZ_CP058595.1"/>
</dbReference>
<evidence type="ECO:0000313" key="2">
    <source>
        <dbReference type="Proteomes" id="UP000509302"/>
    </source>
</evidence>
<dbReference type="AlphaFoldDB" id="A0A7H9ALU3"/>
<organism evidence="1 2">
    <name type="scientific">Costertonia aggregata</name>
    <dbReference type="NCBI Taxonomy" id="343403"/>
    <lineage>
        <taxon>Bacteria</taxon>
        <taxon>Pseudomonadati</taxon>
        <taxon>Bacteroidota</taxon>
        <taxon>Flavobacteriia</taxon>
        <taxon>Flavobacteriales</taxon>
        <taxon>Flavobacteriaceae</taxon>
        <taxon>Costertonia</taxon>
    </lineage>
</organism>
<dbReference type="KEGG" id="cagg:HYG79_02950"/>
<reference evidence="1 2" key="1">
    <citation type="journal article" date="2006" name="Int. J. Syst. Evol. Microbiol.">
        <title>Costertonia aggregata gen. nov., sp. nov., a mesophilic marine bacterium of the family Flavobacteriaceae, isolated from a mature biofilm.</title>
        <authorList>
            <person name="Kwon K.K."/>
            <person name="Lee Y.K."/>
            <person name="Lee H.K."/>
        </authorList>
    </citation>
    <scope>NUCLEOTIDE SEQUENCE [LARGE SCALE GENOMIC DNA]</scope>
    <source>
        <strain evidence="1 2">KCCM 42265</strain>
    </source>
</reference>
<dbReference type="Pfam" id="PF13644">
    <property type="entry name" value="DKNYY"/>
    <property type="match status" value="1"/>
</dbReference>
<sequence length="331" mass="38577">MKSILKILFAPLIWIIHSCSPIGEPVKEQLSNNHYYNRNNTDIIYSSGGNWFGLGKKAMNVDMDTFEVLNGLFAKDKNNLYCYHNKVSHPKLDLESFYAKGETAVERDKMNNIGFDKNHVYVTVSKRQGDIYTTGITILEDADPKTFKKIDYHGWAKDHERYYYRNALIHVDYDSFTFIDEFFSKDKNHVYWHTFSNFVKTDANPETFVSAEKSKYIAIDDKALYVTNYSKDQKEPITIPYTSKDSIKVYDDMYFKVGRTVYYVGKPILEADIETFELLEFSYAKDKNHVFYNGKKIEGADPNSFEHDEGARCKDKNGYFLSGEAYEFKEL</sequence>
<evidence type="ECO:0000313" key="1">
    <source>
        <dbReference type="EMBL" id="QLG44344.1"/>
    </source>
</evidence>